<reference evidence="3 4" key="1">
    <citation type="submission" date="2019-07" db="EMBL/GenBank/DDBJ databases">
        <title>Whole genome shotgun sequence of Agrococcus baldri NBRC 103055.</title>
        <authorList>
            <person name="Hosoyama A."/>
            <person name="Uohara A."/>
            <person name="Ohji S."/>
            <person name="Ichikawa N."/>
        </authorList>
    </citation>
    <scope>NUCLEOTIDE SEQUENCE [LARGE SCALE GENOMIC DNA]</scope>
    <source>
        <strain evidence="3 4">NBRC 103055</strain>
    </source>
</reference>
<keyword evidence="4" id="KW-1185">Reference proteome</keyword>
<dbReference type="Gene3D" id="3.90.470.20">
    <property type="entry name" value="4'-phosphopantetheinyl transferase domain"/>
    <property type="match status" value="1"/>
</dbReference>
<dbReference type="SUPFAM" id="SSF56214">
    <property type="entry name" value="4'-phosphopantetheinyl transferase"/>
    <property type="match status" value="2"/>
</dbReference>
<dbReference type="InterPro" id="IPR037143">
    <property type="entry name" value="4-PPantetheinyl_Trfase_dom_sf"/>
</dbReference>
<accession>A0AA87UXE9</accession>
<sequence length="273" mass="28558">MERPVIDLLITTVDELLDRADQASGHARGARALVSEADLAAAAHRRRPVDARRTLAGRLGLRLLAAAATGAPLRELPSLPIDRSCDRCGEQHGRPRSAGVSLSSSTSGDLVLAVVGPADASVGVDVEVVPDDLWRGFDEYALHPSERDGRPGAPASIDERLAAWTEKEAVLKAAGLGLSLSPARLLLGGVGEARRWAIPRQGARWRRLGESGHPRAAGLHSTPVEARAGARAAVAATGALPLRRRSVDALLHAVDFDPVAGAACHPSPARSIP</sequence>
<dbReference type="Proteomes" id="UP000321749">
    <property type="component" value="Unassembled WGS sequence"/>
</dbReference>
<feature type="domain" description="4'-phosphopantetheinyl transferase" evidence="2">
    <location>
        <begin position="121"/>
        <end position="182"/>
    </location>
</feature>
<proteinExistence type="predicted"/>
<evidence type="ECO:0000313" key="3">
    <source>
        <dbReference type="EMBL" id="GEK80342.1"/>
    </source>
</evidence>
<organism evidence="3 4">
    <name type="scientific">Agrococcus baldri</name>
    <dbReference type="NCBI Taxonomy" id="153730"/>
    <lineage>
        <taxon>Bacteria</taxon>
        <taxon>Bacillati</taxon>
        <taxon>Actinomycetota</taxon>
        <taxon>Actinomycetes</taxon>
        <taxon>Micrococcales</taxon>
        <taxon>Microbacteriaceae</taxon>
        <taxon>Agrococcus</taxon>
    </lineage>
</organism>
<name>A0AA87UXE9_9MICO</name>
<dbReference type="InterPro" id="IPR008278">
    <property type="entry name" value="4-PPantetheinyl_Trfase_dom"/>
</dbReference>
<protein>
    <recommendedName>
        <fullName evidence="2">4'-phosphopantetheinyl transferase domain-containing protein</fullName>
    </recommendedName>
</protein>
<dbReference type="Pfam" id="PF01648">
    <property type="entry name" value="ACPS"/>
    <property type="match status" value="1"/>
</dbReference>
<dbReference type="EMBL" id="BJUU01000009">
    <property type="protein sequence ID" value="GEK80342.1"/>
    <property type="molecule type" value="Genomic_DNA"/>
</dbReference>
<gene>
    <name evidence="3" type="ORF">ABA31_16930</name>
</gene>
<dbReference type="AlphaFoldDB" id="A0AA87UXE9"/>
<dbReference type="GO" id="GO:0000287">
    <property type="term" value="F:magnesium ion binding"/>
    <property type="evidence" value="ECO:0007669"/>
    <property type="project" value="InterPro"/>
</dbReference>
<evidence type="ECO:0000313" key="4">
    <source>
        <dbReference type="Proteomes" id="UP000321749"/>
    </source>
</evidence>
<dbReference type="GO" id="GO:0008897">
    <property type="term" value="F:holo-[acyl-carrier-protein] synthase activity"/>
    <property type="evidence" value="ECO:0007669"/>
    <property type="project" value="InterPro"/>
</dbReference>
<keyword evidence="1" id="KW-0808">Transferase</keyword>
<evidence type="ECO:0000259" key="2">
    <source>
        <dbReference type="Pfam" id="PF01648"/>
    </source>
</evidence>
<evidence type="ECO:0000256" key="1">
    <source>
        <dbReference type="ARBA" id="ARBA00022679"/>
    </source>
</evidence>
<comment type="caution">
    <text evidence="3">The sequence shown here is derived from an EMBL/GenBank/DDBJ whole genome shotgun (WGS) entry which is preliminary data.</text>
</comment>